<reference evidence="2" key="1">
    <citation type="submission" date="2023-04" db="EMBL/GenBank/DDBJ databases">
        <title>Phytophthora fragariaefolia NBRC 109709.</title>
        <authorList>
            <person name="Ichikawa N."/>
            <person name="Sato H."/>
            <person name="Tonouchi N."/>
        </authorList>
    </citation>
    <scope>NUCLEOTIDE SEQUENCE</scope>
    <source>
        <strain evidence="2">NBRC 109709</strain>
    </source>
</reference>
<feature type="compositionally biased region" description="Low complexity" evidence="1">
    <location>
        <begin position="91"/>
        <end position="111"/>
    </location>
</feature>
<protein>
    <submittedName>
        <fullName evidence="2">Unnamed protein product</fullName>
    </submittedName>
</protein>
<dbReference type="EMBL" id="BSXT01002016">
    <property type="protein sequence ID" value="GMF46714.1"/>
    <property type="molecule type" value="Genomic_DNA"/>
</dbReference>
<evidence type="ECO:0000313" key="3">
    <source>
        <dbReference type="Proteomes" id="UP001165121"/>
    </source>
</evidence>
<evidence type="ECO:0000313" key="2">
    <source>
        <dbReference type="EMBL" id="GMF46714.1"/>
    </source>
</evidence>
<feature type="region of interest" description="Disordered" evidence="1">
    <location>
        <begin position="84"/>
        <end position="114"/>
    </location>
</feature>
<dbReference type="Proteomes" id="UP001165121">
    <property type="component" value="Unassembled WGS sequence"/>
</dbReference>
<dbReference type="AlphaFoldDB" id="A0A9W6XWH9"/>
<proteinExistence type="predicted"/>
<sequence>MVLVNCCFRNAKSAYYSVPKQSQQKHFGETLSVKTVALQLLLVEIDATALCDFNDVLSSTSDQELAPVHSFSWHTGRETAGQSELGFRPFSMSPIPEPTSTSTMPSSPSAPRRTKKITITESYWELPPQTINAAFLSLQDSMD</sequence>
<organism evidence="2 3">
    <name type="scientific">Phytophthora fragariaefolia</name>
    <dbReference type="NCBI Taxonomy" id="1490495"/>
    <lineage>
        <taxon>Eukaryota</taxon>
        <taxon>Sar</taxon>
        <taxon>Stramenopiles</taxon>
        <taxon>Oomycota</taxon>
        <taxon>Peronosporomycetes</taxon>
        <taxon>Peronosporales</taxon>
        <taxon>Peronosporaceae</taxon>
        <taxon>Phytophthora</taxon>
    </lineage>
</organism>
<evidence type="ECO:0000256" key="1">
    <source>
        <dbReference type="SAM" id="MobiDB-lite"/>
    </source>
</evidence>
<name>A0A9W6XWH9_9STRA</name>
<comment type="caution">
    <text evidence="2">The sequence shown here is derived from an EMBL/GenBank/DDBJ whole genome shotgun (WGS) entry which is preliminary data.</text>
</comment>
<keyword evidence="3" id="KW-1185">Reference proteome</keyword>
<gene>
    <name evidence="2" type="ORF">Pfra01_001730900</name>
</gene>
<accession>A0A9W6XWH9</accession>